<dbReference type="EMBL" id="BSYO01000002">
    <property type="protein sequence ID" value="GMH00694.1"/>
    <property type="molecule type" value="Genomic_DNA"/>
</dbReference>
<keyword evidence="5" id="KW-0052">Apoplast</keyword>
<dbReference type="PANTHER" id="PTHR11709">
    <property type="entry name" value="MULTI-COPPER OXIDASE"/>
    <property type="match status" value="1"/>
</dbReference>
<evidence type="ECO:0000313" key="15">
    <source>
        <dbReference type="Proteomes" id="UP001279734"/>
    </source>
</evidence>
<gene>
    <name evidence="14" type="ORF">Nepgr_002533</name>
</gene>
<dbReference type="AlphaFoldDB" id="A0AAD3RXV9"/>
<evidence type="ECO:0000256" key="7">
    <source>
        <dbReference type="ARBA" id="ARBA00022737"/>
    </source>
</evidence>
<evidence type="ECO:0000256" key="10">
    <source>
        <dbReference type="ARBA" id="ARBA00023185"/>
    </source>
</evidence>
<evidence type="ECO:0000256" key="2">
    <source>
        <dbReference type="ARBA" id="ARBA00004271"/>
    </source>
</evidence>
<keyword evidence="11" id="KW-0732">Signal</keyword>
<sequence length="355" mass="39910">MKKLFFIFHILCFLLLNGFLHAQTMNRYRFEVKEAQYTRLCSTKNILTVNGSFPGPTLYARRGESFIVDVFNQGSYNITIHWHGVKMLRYPWTDGPEYITQCPIPPGGNFSQKVVLSTEEGTLWWHAHSNWTRATVHGAIVIYPFLNMSYPFPKPQAEFPIIIGEWWKVDIQTLYYAFLRTGGDPNTSDALTINGQPGDLYNCSSQDTFKIAVDKGKTYMLRIINVMMQELAFFGVAGHNLTVVGTDAAYTKQFTSSYIAISPGQTMDVLLSANQNPDNYYMAAKVLESTPFIGYDNTTTTAIVQYNGNYTPSVPPPSPASLATMIRMPKPPSQDVCGASRTNLILFHLKSLVPM</sequence>
<evidence type="ECO:0000259" key="12">
    <source>
        <dbReference type="Pfam" id="PF00394"/>
    </source>
</evidence>
<protein>
    <recommendedName>
        <fullName evidence="4">laccase</fullName>
        <ecNumber evidence="4">1.10.3.2</ecNumber>
    </recommendedName>
</protein>
<keyword evidence="9" id="KW-0186">Copper</keyword>
<dbReference type="CDD" id="cd13875">
    <property type="entry name" value="CuRO_2_LCC_plant"/>
    <property type="match status" value="1"/>
</dbReference>
<evidence type="ECO:0000256" key="4">
    <source>
        <dbReference type="ARBA" id="ARBA00012297"/>
    </source>
</evidence>
<dbReference type="SUPFAM" id="SSF49503">
    <property type="entry name" value="Cupredoxins"/>
    <property type="match status" value="2"/>
</dbReference>
<dbReference type="GO" id="GO:0046274">
    <property type="term" value="P:lignin catabolic process"/>
    <property type="evidence" value="ECO:0007669"/>
    <property type="project" value="UniProtKB-KW"/>
</dbReference>
<feature type="chain" id="PRO_5042188362" description="laccase" evidence="11">
    <location>
        <begin position="23"/>
        <end position="355"/>
    </location>
</feature>
<dbReference type="InterPro" id="IPR011707">
    <property type="entry name" value="Cu-oxidase-like_N"/>
</dbReference>
<dbReference type="InterPro" id="IPR034288">
    <property type="entry name" value="CuRO_1_LCC"/>
</dbReference>
<dbReference type="Pfam" id="PF00394">
    <property type="entry name" value="Cu-oxidase"/>
    <property type="match status" value="1"/>
</dbReference>
<evidence type="ECO:0000256" key="1">
    <source>
        <dbReference type="ARBA" id="ARBA00000349"/>
    </source>
</evidence>
<proteinExistence type="inferred from homology"/>
<feature type="signal peptide" evidence="11">
    <location>
        <begin position="1"/>
        <end position="22"/>
    </location>
</feature>
<feature type="domain" description="Plastocyanin-like" evidence="13">
    <location>
        <begin position="32"/>
        <end position="144"/>
    </location>
</feature>
<keyword evidence="8" id="KW-0560">Oxidoreductase</keyword>
<evidence type="ECO:0000256" key="9">
    <source>
        <dbReference type="ARBA" id="ARBA00023008"/>
    </source>
</evidence>
<comment type="catalytic activity">
    <reaction evidence="1">
        <text>4 hydroquinone + O2 = 4 benzosemiquinone + 2 H2O</text>
        <dbReference type="Rhea" id="RHEA:11276"/>
        <dbReference type="ChEBI" id="CHEBI:15377"/>
        <dbReference type="ChEBI" id="CHEBI:15379"/>
        <dbReference type="ChEBI" id="CHEBI:17594"/>
        <dbReference type="ChEBI" id="CHEBI:17977"/>
        <dbReference type="EC" id="1.10.3.2"/>
    </reaction>
</comment>
<reference evidence="14" key="1">
    <citation type="submission" date="2023-05" db="EMBL/GenBank/DDBJ databases">
        <title>Nepenthes gracilis genome sequencing.</title>
        <authorList>
            <person name="Fukushima K."/>
        </authorList>
    </citation>
    <scope>NUCLEOTIDE SEQUENCE</scope>
    <source>
        <strain evidence="14">SING2019-196</strain>
    </source>
</reference>
<evidence type="ECO:0000256" key="5">
    <source>
        <dbReference type="ARBA" id="ARBA00022523"/>
    </source>
</evidence>
<dbReference type="InterPro" id="IPR008972">
    <property type="entry name" value="Cupredoxin"/>
</dbReference>
<dbReference type="Gene3D" id="2.60.40.420">
    <property type="entry name" value="Cupredoxins - blue copper proteins"/>
    <property type="match status" value="2"/>
</dbReference>
<dbReference type="Pfam" id="PF07732">
    <property type="entry name" value="Cu-oxidase_3"/>
    <property type="match status" value="1"/>
</dbReference>
<keyword evidence="7" id="KW-0677">Repeat</keyword>
<evidence type="ECO:0000256" key="11">
    <source>
        <dbReference type="SAM" id="SignalP"/>
    </source>
</evidence>
<dbReference type="InterPro" id="IPR045087">
    <property type="entry name" value="Cu-oxidase_fam"/>
</dbReference>
<accession>A0AAD3RXV9</accession>
<dbReference type="InterPro" id="IPR001117">
    <property type="entry name" value="Cu-oxidase_2nd"/>
</dbReference>
<dbReference type="PANTHER" id="PTHR11709:SF443">
    <property type="entry name" value="LACCASE-15"/>
    <property type="match status" value="1"/>
</dbReference>
<dbReference type="InterPro" id="IPR034285">
    <property type="entry name" value="CuRO_2_LCC"/>
</dbReference>
<comment type="caution">
    <text evidence="14">The sequence shown here is derived from an EMBL/GenBank/DDBJ whole genome shotgun (WGS) entry which is preliminary data.</text>
</comment>
<dbReference type="EC" id="1.10.3.2" evidence="4"/>
<dbReference type="GO" id="GO:0052716">
    <property type="term" value="F:hydroquinone:oxygen oxidoreductase activity"/>
    <property type="evidence" value="ECO:0007669"/>
    <property type="project" value="UniProtKB-EC"/>
</dbReference>
<keyword evidence="15" id="KW-1185">Reference proteome</keyword>
<feature type="domain" description="Plastocyanin-like" evidence="12">
    <location>
        <begin position="158"/>
        <end position="309"/>
    </location>
</feature>
<evidence type="ECO:0000256" key="6">
    <source>
        <dbReference type="ARBA" id="ARBA00022525"/>
    </source>
</evidence>
<keyword evidence="10" id="KW-0439">Lignin degradation</keyword>
<evidence type="ECO:0000259" key="13">
    <source>
        <dbReference type="Pfam" id="PF07732"/>
    </source>
</evidence>
<dbReference type="GO" id="GO:0005507">
    <property type="term" value="F:copper ion binding"/>
    <property type="evidence" value="ECO:0007669"/>
    <property type="project" value="InterPro"/>
</dbReference>
<evidence type="ECO:0000256" key="3">
    <source>
        <dbReference type="ARBA" id="ARBA00010609"/>
    </source>
</evidence>
<comment type="similarity">
    <text evidence="3">Belongs to the multicopper oxidase family.</text>
</comment>
<dbReference type="CDD" id="cd13849">
    <property type="entry name" value="CuRO_1_LCC_plant"/>
    <property type="match status" value="1"/>
</dbReference>
<dbReference type="GO" id="GO:0048046">
    <property type="term" value="C:apoplast"/>
    <property type="evidence" value="ECO:0007669"/>
    <property type="project" value="UniProtKB-SubCell"/>
</dbReference>
<comment type="subcellular location">
    <subcellularLocation>
        <location evidence="2">Secreted</location>
        <location evidence="2">Extracellular space</location>
        <location evidence="2">Apoplast</location>
    </subcellularLocation>
</comment>
<organism evidence="14 15">
    <name type="scientific">Nepenthes gracilis</name>
    <name type="common">Slender pitcher plant</name>
    <dbReference type="NCBI Taxonomy" id="150966"/>
    <lineage>
        <taxon>Eukaryota</taxon>
        <taxon>Viridiplantae</taxon>
        <taxon>Streptophyta</taxon>
        <taxon>Embryophyta</taxon>
        <taxon>Tracheophyta</taxon>
        <taxon>Spermatophyta</taxon>
        <taxon>Magnoliopsida</taxon>
        <taxon>eudicotyledons</taxon>
        <taxon>Gunneridae</taxon>
        <taxon>Pentapetalae</taxon>
        <taxon>Caryophyllales</taxon>
        <taxon>Nepenthaceae</taxon>
        <taxon>Nepenthes</taxon>
    </lineage>
</organism>
<name>A0AAD3RXV9_NEPGR</name>
<dbReference type="Proteomes" id="UP001279734">
    <property type="component" value="Unassembled WGS sequence"/>
</dbReference>
<evidence type="ECO:0000313" key="14">
    <source>
        <dbReference type="EMBL" id="GMH00694.1"/>
    </source>
</evidence>
<keyword evidence="6" id="KW-0964">Secreted</keyword>
<evidence type="ECO:0000256" key="8">
    <source>
        <dbReference type="ARBA" id="ARBA00023002"/>
    </source>
</evidence>